<evidence type="ECO:0000259" key="12">
    <source>
        <dbReference type="Pfam" id="PF10258"/>
    </source>
</evidence>
<evidence type="ECO:0000256" key="1">
    <source>
        <dbReference type="ARBA" id="ARBA00004123"/>
    </source>
</evidence>
<evidence type="ECO:0000256" key="4">
    <source>
        <dbReference type="ARBA" id="ARBA00016856"/>
    </source>
</evidence>
<evidence type="ECO:0000256" key="5">
    <source>
        <dbReference type="ARBA" id="ARBA00022448"/>
    </source>
</evidence>
<dbReference type="GO" id="GO:0015031">
    <property type="term" value="P:protein transport"/>
    <property type="evidence" value="ECO:0007669"/>
    <property type="project" value="UniProtKB-KW"/>
</dbReference>
<dbReference type="Pfam" id="PF10258">
    <property type="entry name" value="PHAX_RNA-bd"/>
    <property type="match status" value="1"/>
</dbReference>
<organism evidence="13 14">
    <name type="scientific">Patella caerulea</name>
    <name type="common">Rayed Mediterranean limpet</name>
    <dbReference type="NCBI Taxonomy" id="87958"/>
    <lineage>
        <taxon>Eukaryota</taxon>
        <taxon>Metazoa</taxon>
        <taxon>Spiralia</taxon>
        <taxon>Lophotrochozoa</taxon>
        <taxon>Mollusca</taxon>
        <taxon>Gastropoda</taxon>
        <taxon>Patellogastropoda</taxon>
        <taxon>Patelloidea</taxon>
        <taxon>Patellidae</taxon>
        <taxon>Patella</taxon>
    </lineage>
</organism>
<keyword evidence="6" id="KW-0963">Cytoplasm</keyword>
<dbReference type="GO" id="GO:0005737">
    <property type="term" value="C:cytoplasm"/>
    <property type="evidence" value="ECO:0007669"/>
    <property type="project" value="UniProtKB-SubCell"/>
</dbReference>
<evidence type="ECO:0000256" key="2">
    <source>
        <dbReference type="ARBA" id="ARBA00004496"/>
    </source>
</evidence>
<dbReference type="PANTHER" id="PTHR13135">
    <property type="entry name" value="CYTOSOLIC RESINIFERATOXIN BINDING PROTEIN RBP-26"/>
    <property type="match status" value="1"/>
</dbReference>
<dbReference type="InterPro" id="IPR038092">
    <property type="entry name" value="PHAX_RNA-binding_sf"/>
</dbReference>
<feature type="compositionally biased region" description="Acidic residues" evidence="11">
    <location>
        <begin position="1"/>
        <end position="18"/>
    </location>
</feature>
<evidence type="ECO:0000256" key="6">
    <source>
        <dbReference type="ARBA" id="ARBA00022490"/>
    </source>
</evidence>
<proteinExistence type="inferred from homology"/>
<evidence type="ECO:0000256" key="10">
    <source>
        <dbReference type="ARBA" id="ARBA00030834"/>
    </source>
</evidence>
<dbReference type="GO" id="GO:0005634">
    <property type="term" value="C:nucleus"/>
    <property type="evidence" value="ECO:0007669"/>
    <property type="project" value="UniProtKB-SubCell"/>
</dbReference>
<evidence type="ECO:0000256" key="8">
    <source>
        <dbReference type="ARBA" id="ARBA00022927"/>
    </source>
</evidence>
<dbReference type="GO" id="GO:0006408">
    <property type="term" value="P:snRNA export from nucleus"/>
    <property type="evidence" value="ECO:0007669"/>
    <property type="project" value="InterPro"/>
</dbReference>
<dbReference type="PANTHER" id="PTHR13135:SF0">
    <property type="entry name" value="PHOSPHORYLATED ADAPTER RNA EXPORT PROTEIN"/>
    <property type="match status" value="1"/>
</dbReference>
<feature type="compositionally biased region" description="Acidic residues" evidence="11">
    <location>
        <begin position="72"/>
        <end position="83"/>
    </location>
</feature>
<accession>A0AAN8JQ10</accession>
<keyword evidence="5" id="KW-0813">Transport</keyword>
<comment type="similarity">
    <text evidence="3">Belongs to the PHAX family.</text>
</comment>
<evidence type="ECO:0000256" key="11">
    <source>
        <dbReference type="SAM" id="MobiDB-lite"/>
    </source>
</evidence>
<feature type="compositionally biased region" description="Low complexity" evidence="11">
    <location>
        <begin position="60"/>
        <end position="71"/>
    </location>
</feature>
<comment type="caution">
    <text evidence="13">The sequence shown here is derived from an EMBL/GenBank/DDBJ whole genome shotgun (WGS) entry which is preliminary data.</text>
</comment>
<feature type="compositionally biased region" description="Acidic residues" evidence="11">
    <location>
        <begin position="393"/>
        <end position="408"/>
    </location>
</feature>
<evidence type="ECO:0000313" key="13">
    <source>
        <dbReference type="EMBL" id="KAK6180024.1"/>
    </source>
</evidence>
<dbReference type="Proteomes" id="UP001347796">
    <property type="component" value="Unassembled WGS sequence"/>
</dbReference>
<protein>
    <recommendedName>
        <fullName evidence="4">Phosphorylated adapter RNA export protein</fullName>
    </recommendedName>
    <alternativeName>
        <fullName evidence="10">RNA U small nuclear RNA export adapter protein</fullName>
    </alternativeName>
</protein>
<feature type="region of interest" description="Disordered" evidence="11">
    <location>
        <begin position="47"/>
        <end position="84"/>
    </location>
</feature>
<name>A0AAN8JQ10_PATCE</name>
<evidence type="ECO:0000313" key="14">
    <source>
        <dbReference type="Proteomes" id="UP001347796"/>
    </source>
</evidence>
<dbReference type="AlphaFoldDB" id="A0AAN8JQ10"/>
<reference evidence="13 14" key="1">
    <citation type="submission" date="2024-01" db="EMBL/GenBank/DDBJ databases">
        <title>The genome of the rayed Mediterranean limpet Patella caerulea (Linnaeus, 1758).</title>
        <authorList>
            <person name="Anh-Thu Weber A."/>
            <person name="Halstead-Nussloch G."/>
        </authorList>
    </citation>
    <scope>NUCLEOTIDE SEQUENCE [LARGE SCALE GENOMIC DNA]</scope>
    <source>
        <strain evidence="13">AATW-2023a</strain>
        <tissue evidence="13">Whole specimen</tissue>
    </source>
</reference>
<feature type="domain" description="Phosphorylated adapter RNA export protein RNA-binding" evidence="12">
    <location>
        <begin position="256"/>
        <end position="337"/>
    </location>
</feature>
<comment type="subcellular location">
    <subcellularLocation>
        <location evidence="2">Cytoplasm</location>
    </subcellularLocation>
    <subcellularLocation>
        <location evidence="1">Nucleus</location>
    </subcellularLocation>
</comment>
<dbReference type="Gene3D" id="1.10.10.1440">
    <property type="entry name" value="PHAX RNA-binding domain"/>
    <property type="match status" value="1"/>
</dbReference>
<dbReference type="InterPro" id="IPR039047">
    <property type="entry name" value="PHAX"/>
</dbReference>
<dbReference type="EMBL" id="JAZGQO010000008">
    <property type="protein sequence ID" value="KAK6180024.1"/>
    <property type="molecule type" value="Genomic_DNA"/>
</dbReference>
<keyword evidence="8" id="KW-0653">Protein transport</keyword>
<keyword evidence="14" id="KW-1185">Reference proteome</keyword>
<gene>
    <name evidence="13" type="ORF">SNE40_012247</name>
</gene>
<evidence type="ECO:0000256" key="3">
    <source>
        <dbReference type="ARBA" id="ARBA00006094"/>
    </source>
</evidence>
<feature type="region of interest" description="Disordered" evidence="11">
    <location>
        <begin position="99"/>
        <end position="125"/>
    </location>
</feature>
<dbReference type="GO" id="GO:0003723">
    <property type="term" value="F:RNA binding"/>
    <property type="evidence" value="ECO:0007669"/>
    <property type="project" value="UniProtKB-KW"/>
</dbReference>
<evidence type="ECO:0000256" key="9">
    <source>
        <dbReference type="ARBA" id="ARBA00023242"/>
    </source>
</evidence>
<keyword evidence="9" id="KW-0539">Nucleus</keyword>
<feature type="region of interest" description="Disordered" evidence="11">
    <location>
        <begin position="1"/>
        <end position="32"/>
    </location>
</feature>
<feature type="region of interest" description="Disordered" evidence="11">
    <location>
        <begin position="352"/>
        <end position="408"/>
    </location>
</feature>
<dbReference type="InterPro" id="IPR019385">
    <property type="entry name" value="PHAX_RNA-binding_domain"/>
</dbReference>
<evidence type="ECO:0000256" key="7">
    <source>
        <dbReference type="ARBA" id="ARBA00022884"/>
    </source>
</evidence>
<sequence length="408" mass="45785">MDDLEDGEVIDSDSNENVDEAKDSRLGPSGVLKSLQPDIVQCTTNLASKSLEDRHAQVNSYRSSSTYAAYSDESDASSDEDSELWNRKRAKYLSSDRAKEFSSKHNGPNYSKTEHFIHSPRKPNSGFIYNSNTTTSHKKKNNIWGAVIQEQTLTQGIIGFGVDKEGDLQCDRNVESYDYTKSHLDSRPNVEPDLVAVGPSHDDPFGEIVDLEPEEGSHGLKRKRPAKLRIGKRTFDKTKSREHIGATADDSVPQIVNAIVKSLNEPKVDLMHRVVETLGKRKALELLYLTEDVEESGGMFVMNGERRRTPGGVFLQLLKMDMDVTKANIKQIFAEEEKIKVKIARDARRRKLQKIKQKQSEMEQDGDDVKTNGTEGLQTSSDDYDSPKKPDESETMVDIGEEEEISLS</sequence>
<keyword evidence="7" id="KW-0694">RNA-binding</keyword>
<dbReference type="FunFam" id="1.10.10.1440:FF:000001">
    <property type="entry name" value="phosphorylated adapter RNA export protein-like"/>
    <property type="match status" value="1"/>
</dbReference>